<name>A0A6B1D921_9CHLR</name>
<dbReference type="InterPro" id="IPR036291">
    <property type="entry name" value="NAD(P)-bd_dom_sf"/>
</dbReference>
<protein>
    <submittedName>
        <fullName evidence="2">Gfo/Idh/MocA family oxidoreductase</fullName>
    </submittedName>
</protein>
<dbReference type="Pfam" id="PF01408">
    <property type="entry name" value="GFO_IDH_MocA"/>
    <property type="match status" value="1"/>
</dbReference>
<accession>A0A6B1D921</accession>
<sequence>MARFGIVGAGWRVNWFLRAARALPEKLQVAGLAARRPQRAFDLAAAYGVNLYRSPSEMIAAETPDFVVTSVSLLANPTIIRQLVEQDMPVLSETPPATTVEEMTELWALQEQGARIQVAEQFHRQPHHAARLAFAHSGRLGRISQVQLSACHGYHGISLIRRFLGIGAEQATVTARRFTSPIIQSPGRAGPPPAEQMARSEQLLAAFDFGDRLGILDFTSDQYFSYIRGQRLLVRGERGEIIDDKAVYLQDYLTPIHVHFTRHSAGPDGNLEGNYLKGIQAGEQWWYRNPALPAELTDDEIAVADLLLRMAAYVRGGAEAYSLAEACQDRYLDILAAQAADTGQPVTSQPQPWSKALPAQS</sequence>
<dbReference type="PANTHER" id="PTHR43377:SF1">
    <property type="entry name" value="BILIVERDIN REDUCTASE A"/>
    <property type="match status" value="1"/>
</dbReference>
<dbReference type="SUPFAM" id="SSF51735">
    <property type="entry name" value="NAD(P)-binding Rossmann-fold domains"/>
    <property type="match status" value="1"/>
</dbReference>
<dbReference type="EMBL" id="VXMH01000085">
    <property type="protein sequence ID" value="MYC96471.1"/>
    <property type="molecule type" value="Genomic_DNA"/>
</dbReference>
<dbReference type="AlphaFoldDB" id="A0A6B1D921"/>
<dbReference type="InterPro" id="IPR051450">
    <property type="entry name" value="Gfo/Idh/MocA_Oxidoreductases"/>
</dbReference>
<proteinExistence type="predicted"/>
<gene>
    <name evidence="2" type="ORF">F4X14_16020</name>
</gene>
<dbReference type="Gene3D" id="3.40.50.720">
    <property type="entry name" value="NAD(P)-binding Rossmann-like Domain"/>
    <property type="match status" value="1"/>
</dbReference>
<dbReference type="PANTHER" id="PTHR43377">
    <property type="entry name" value="BILIVERDIN REDUCTASE A"/>
    <property type="match status" value="1"/>
</dbReference>
<organism evidence="2">
    <name type="scientific">Caldilineaceae bacterium SB0661_bin_32</name>
    <dbReference type="NCBI Taxonomy" id="2605255"/>
    <lineage>
        <taxon>Bacteria</taxon>
        <taxon>Bacillati</taxon>
        <taxon>Chloroflexota</taxon>
        <taxon>Caldilineae</taxon>
        <taxon>Caldilineales</taxon>
        <taxon>Caldilineaceae</taxon>
    </lineage>
</organism>
<dbReference type="GO" id="GO:0000166">
    <property type="term" value="F:nucleotide binding"/>
    <property type="evidence" value="ECO:0007669"/>
    <property type="project" value="InterPro"/>
</dbReference>
<feature type="domain" description="Gfo/Idh/MocA-like oxidoreductase N-terminal" evidence="1">
    <location>
        <begin position="3"/>
        <end position="118"/>
    </location>
</feature>
<dbReference type="InterPro" id="IPR000683">
    <property type="entry name" value="Gfo/Idh/MocA-like_OxRdtase_N"/>
</dbReference>
<comment type="caution">
    <text evidence="2">The sequence shown here is derived from an EMBL/GenBank/DDBJ whole genome shotgun (WGS) entry which is preliminary data.</text>
</comment>
<reference evidence="2" key="1">
    <citation type="submission" date="2019-09" db="EMBL/GenBank/DDBJ databases">
        <title>Characterisation of the sponge microbiome using genome-centric metagenomics.</title>
        <authorList>
            <person name="Engelberts J.P."/>
            <person name="Robbins S.J."/>
            <person name="De Goeij J.M."/>
            <person name="Aranda M."/>
            <person name="Bell S.C."/>
            <person name="Webster N.S."/>
        </authorList>
    </citation>
    <scope>NUCLEOTIDE SEQUENCE</scope>
    <source>
        <strain evidence="2">SB0661_bin_32</strain>
    </source>
</reference>
<evidence type="ECO:0000259" key="1">
    <source>
        <dbReference type="Pfam" id="PF01408"/>
    </source>
</evidence>
<evidence type="ECO:0000313" key="2">
    <source>
        <dbReference type="EMBL" id="MYC96471.1"/>
    </source>
</evidence>